<evidence type="ECO:0000256" key="1">
    <source>
        <dbReference type="ARBA" id="ARBA00004370"/>
    </source>
</evidence>
<reference evidence="10 11" key="1">
    <citation type="submission" date="2021-06" db="EMBL/GenBank/DDBJ databases">
        <authorList>
            <person name="Palmer J.M."/>
        </authorList>
    </citation>
    <scope>NUCLEOTIDE SEQUENCE [LARGE SCALE GENOMIC DNA]</scope>
    <source>
        <strain evidence="10 11">CL_MEX2019</strain>
        <tissue evidence="10">Muscle</tissue>
    </source>
</reference>
<dbReference type="PROSITE" id="PS51412">
    <property type="entry name" value="MACPF_2"/>
    <property type="match status" value="1"/>
</dbReference>
<comment type="caution">
    <text evidence="10">The sequence shown here is derived from an EMBL/GenBank/DDBJ whole genome shotgun (WGS) entry which is preliminary data.</text>
</comment>
<keyword evidence="4" id="KW-0964">Secreted</keyword>
<dbReference type="Pfam" id="PF01823">
    <property type="entry name" value="MACPF"/>
    <property type="match status" value="1"/>
</dbReference>
<feature type="non-terminal residue" evidence="10">
    <location>
        <position position="1"/>
    </location>
</feature>
<dbReference type="InterPro" id="IPR020864">
    <property type="entry name" value="MACPF"/>
</dbReference>
<keyword evidence="11" id="KW-1185">Reference proteome</keyword>
<evidence type="ECO:0000256" key="8">
    <source>
        <dbReference type="ARBA" id="ARBA00023157"/>
    </source>
</evidence>
<keyword evidence="5" id="KW-0732">Signal</keyword>
<evidence type="ECO:0000256" key="3">
    <source>
        <dbReference type="ARBA" id="ARBA00009214"/>
    </source>
</evidence>
<evidence type="ECO:0000313" key="10">
    <source>
        <dbReference type="EMBL" id="MED6269383.1"/>
    </source>
</evidence>
<dbReference type="EMBL" id="JAHUTJ010014069">
    <property type="protein sequence ID" value="MED6269383.1"/>
    <property type="molecule type" value="Genomic_DNA"/>
</dbReference>
<evidence type="ECO:0000259" key="9">
    <source>
        <dbReference type="PROSITE" id="PS51412"/>
    </source>
</evidence>
<keyword evidence="7" id="KW-0472">Membrane</keyword>
<comment type="similarity">
    <text evidence="3">Belongs to the complement C6/C7/C8/C9 family.</text>
</comment>
<evidence type="ECO:0000313" key="11">
    <source>
        <dbReference type="Proteomes" id="UP001352852"/>
    </source>
</evidence>
<dbReference type="Proteomes" id="UP001352852">
    <property type="component" value="Unassembled WGS sequence"/>
</dbReference>
<protein>
    <recommendedName>
        <fullName evidence="9">MACPF domain-containing protein</fullName>
    </recommendedName>
</protein>
<feature type="domain" description="MACPF" evidence="9">
    <location>
        <begin position="1"/>
        <end position="51"/>
    </location>
</feature>
<evidence type="ECO:0000256" key="7">
    <source>
        <dbReference type="ARBA" id="ARBA00023136"/>
    </source>
</evidence>
<evidence type="ECO:0000256" key="6">
    <source>
        <dbReference type="ARBA" id="ARBA00022852"/>
    </source>
</evidence>
<dbReference type="InterPro" id="IPR020863">
    <property type="entry name" value="MACPF_CS"/>
</dbReference>
<evidence type="ECO:0000256" key="2">
    <source>
        <dbReference type="ARBA" id="ARBA00004613"/>
    </source>
</evidence>
<name>A0ABU7D6Q6_9TELE</name>
<organism evidence="10 11">
    <name type="scientific">Characodon lateralis</name>
    <dbReference type="NCBI Taxonomy" id="208331"/>
    <lineage>
        <taxon>Eukaryota</taxon>
        <taxon>Metazoa</taxon>
        <taxon>Chordata</taxon>
        <taxon>Craniata</taxon>
        <taxon>Vertebrata</taxon>
        <taxon>Euteleostomi</taxon>
        <taxon>Actinopterygii</taxon>
        <taxon>Neopterygii</taxon>
        <taxon>Teleostei</taxon>
        <taxon>Neoteleostei</taxon>
        <taxon>Acanthomorphata</taxon>
        <taxon>Ovalentaria</taxon>
        <taxon>Atherinomorphae</taxon>
        <taxon>Cyprinodontiformes</taxon>
        <taxon>Goodeidae</taxon>
        <taxon>Characodon</taxon>
    </lineage>
</organism>
<gene>
    <name evidence="10" type="ORF">CHARACLAT_032535</name>
</gene>
<comment type="subcellular location">
    <subcellularLocation>
        <location evidence="1">Membrane</location>
    </subcellularLocation>
    <subcellularLocation>
        <location evidence="2">Secreted</location>
    </subcellularLocation>
</comment>
<evidence type="ECO:0000256" key="4">
    <source>
        <dbReference type="ARBA" id="ARBA00022525"/>
    </source>
</evidence>
<sequence>YRLTTNPPLSPEFLSAVNSLPPYSSAKALLYRNLIDTYGTHYITQVSLGGE</sequence>
<dbReference type="PANTHER" id="PTHR46096:SF3">
    <property type="entry name" value="PERFORIN-1"/>
    <property type="match status" value="1"/>
</dbReference>
<evidence type="ECO:0000256" key="5">
    <source>
        <dbReference type="ARBA" id="ARBA00022729"/>
    </source>
</evidence>
<dbReference type="PANTHER" id="PTHR46096">
    <property type="entry name" value="PERFORIN-1"/>
    <property type="match status" value="1"/>
</dbReference>
<proteinExistence type="inferred from homology"/>
<accession>A0ABU7D6Q6</accession>
<keyword evidence="6" id="KW-0204">Cytolysis</keyword>
<keyword evidence="8" id="KW-1015">Disulfide bond</keyword>
<dbReference type="InterPro" id="IPR052784">
    <property type="entry name" value="Perforin-1_pore-forming"/>
</dbReference>
<dbReference type="PROSITE" id="PS00279">
    <property type="entry name" value="MACPF_1"/>
    <property type="match status" value="1"/>
</dbReference>